<dbReference type="GO" id="GO:0006351">
    <property type="term" value="P:DNA-templated transcription"/>
    <property type="evidence" value="ECO:0007669"/>
    <property type="project" value="InterPro"/>
</dbReference>
<name>S8F6I0_FOMSC</name>
<dbReference type="Proteomes" id="UP000015241">
    <property type="component" value="Unassembled WGS sequence"/>
</dbReference>
<dbReference type="FunCoup" id="S8F6I0">
    <property type="interactions" value="7"/>
</dbReference>
<evidence type="ECO:0000313" key="5">
    <source>
        <dbReference type="Proteomes" id="UP000015241"/>
    </source>
</evidence>
<gene>
    <name evidence="4" type="ORF">FOMPIDRAFT_127432</name>
</gene>
<dbReference type="GO" id="GO:0003677">
    <property type="term" value="F:DNA binding"/>
    <property type="evidence" value="ECO:0007669"/>
    <property type="project" value="InterPro"/>
</dbReference>
<dbReference type="AlphaFoldDB" id="S8F6I0"/>
<accession>S8F6I0</accession>
<dbReference type="STRING" id="743788.S8F6I0"/>
<dbReference type="InParanoid" id="S8F6I0"/>
<evidence type="ECO:0000256" key="1">
    <source>
        <dbReference type="ARBA" id="ARBA00023242"/>
    </source>
</evidence>
<dbReference type="InterPro" id="IPR050987">
    <property type="entry name" value="AtrR-like"/>
</dbReference>
<reference evidence="4 5" key="1">
    <citation type="journal article" date="2012" name="Science">
        <title>The Paleozoic origin of enzymatic lignin decomposition reconstructed from 31 fungal genomes.</title>
        <authorList>
            <person name="Floudas D."/>
            <person name="Binder M."/>
            <person name="Riley R."/>
            <person name="Barry K."/>
            <person name="Blanchette R.A."/>
            <person name="Henrissat B."/>
            <person name="Martinez A.T."/>
            <person name="Otillar R."/>
            <person name="Spatafora J.W."/>
            <person name="Yadav J.S."/>
            <person name="Aerts A."/>
            <person name="Benoit I."/>
            <person name="Boyd A."/>
            <person name="Carlson A."/>
            <person name="Copeland A."/>
            <person name="Coutinho P.M."/>
            <person name="de Vries R.P."/>
            <person name="Ferreira P."/>
            <person name="Findley K."/>
            <person name="Foster B."/>
            <person name="Gaskell J."/>
            <person name="Glotzer D."/>
            <person name="Gorecki P."/>
            <person name="Heitman J."/>
            <person name="Hesse C."/>
            <person name="Hori C."/>
            <person name="Igarashi K."/>
            <person name="Jurgens J.A."/>
            <person name="Kallen N."/>
            <person name="Kersten P."/>
            <person name="Kohler A."/>
            <person name="Kuees U."/>
            <person name="Kumar T.K.A."/>
            <person name="Kuo A."/>
            <person name="LaButti K."/>
            <person name="Larrondo L.F."/>
            <person name="Lindquist E."/>
            <person name="Ling A."/>
            <person name="Lombard V."/>
            <person name="Lucas S."/>
            <person name="Lundell T."/>
            <person name="Martin R."/>
            <person name="McLaughlin D.J."/>
            <person name="Morgenstern I."/>
            <person name="Morin E."/>
            <person name="Murat C."/>
            <person name="Nagy L.G."/>
            <person name="Nolan M."/>
            <person name="Ohm R.A."/>
            <person name="Patyshakuliyeva A."/>
            <person name="Rokas A."/>
            <person name="Ruiz-Duenas F.J."/>
            <person name="Sabat G."/>
            <person name="Salamov A."/>
            <person name="Samejima M."/>
            <person name="Schmutz J."/>
            <person name="Slot J.C."/>
            <person name="St John F."/>
            <person name="Stenlid J."/>
            <person name="Sun H."/>
            <person name="Sun S."/>
            <person name="Syed K."/>
            <person name="Tsang A."/>
            <person name="Wiebenga A."/>
            <person name="Young D."/>
            <person name="Pisabarro A."/>
            <person name="Eastwood D.C."/>
            <person name="Martin F."/>
            <person name="Cullen D."/>
            <person name="Grigoriev I.V."/>
            <person name="Hibbett D.S."/>
        </authorList>
    </citation>
    <scope>NUCLEOTIDE SEQUENCE</scope>
    <source>
        <strain evidence="5">FP-58527</strain>
    </source>
</reference>
<protein>
    <recommendedName>
        <fullName evidence="3">Xylanolytic transcriptional activator regulatory domain-containing protein</fullName>
    </recommendedName>
</protein>
<evidence type="ECO:0000259" key="3">
    <source>
        <dbReference type="SMART" id="SM00906"/>
    </source>
</evidence>
<dbReference type="GO" id="GO:0003700">
    <property type="term" value="F:DNA-binding transcription factor activity"/>
    <property type="evidence" value="ECO:0007669"/>
    <property type="project" value="InterPro"/>
</dbReference>
<dbReference type="CDD" id="cd12148">
    <property type="entry name" value="fungal_TF_MHR"/>
    <property type="match status" value="1"/>
</dbReference>
<keyword evidence="1" id="KW-0539">Nucleus</keyword>
<dbReference type="PANTHER" id="PTHR46910:SF1">
    <property type="entry name" value="MISCELLANEOUS ZN(II)2CYS6 TRANSCRIPTION FACTOR (EUROFUNG)-RELATED"/>
    <property type="match status" value="1"/>
</dbReference>
<dbReference type="OrthoDB" id="4064873at2759"/>
<dbReference type="HOGENOM" id="CLU_008026_1_0_1"/>
<keyword evidence="5" id="KW-1185">Reference proteome</keyword>
<feature type="domain" description="Xylanolytic transcriptional activator regulatory" evidence="3">
    <location>
        <begin position="261"/>
        <end position="336"/>
    </location>
</feature>
<dbReference type="EMBL" id="KE504177">
    <property type="protein sequence ID" value="EPS97250.1"/>
    <property type="molecule type" value="Genomic_DNA"/>
</dbReference>
<dbReference type="InterPro" id="IPR007219">
    <property type="entry name" value="XnlR_reg_dom"/>
</dbReference>
<organism evidence="4 5">
    <name type="scientific">Fomitopsis schrenkii</name>
    <name type="common">Brown rot fungus</name>
    <dbReference type="NCBI Taxonomy" id="2126942"/>
    <lineage>
        <taxon>Eukaryota</taxon>
        <taxon>Fungi</taxon>
        <taxon>Dikarya</taxon>
        <taxon>Basidiomycota</taxon>
        <taxon>Agaricomycotina</taxon>
        <taxon>Agaricomycetes</taxon>
        <taxon>Polyporales</taxon>
        <taxon>Fomitopsis</taxon>
    </lineage>
</organism>
<proteinExistence type="predicted"/>
<dbReference type="PANTHER" id="PTHR46910">
    <property type="entry name" value="TRANSCRIPTION FACTOR PDR1"/>
    <property type="match status" value="1"/>
</dbReference>
<dbReference type="GO" id="GO:0008270">
    <property type="term" value="F:zinc ion binding"/>
    <property type="evidence" value="ECO:0007669"/>
    <property type="project" value="InterPro"/>
</dbReference>
<dbReference type="Pfam" id="PF04082">
    <property type="entry name" value="Fungal_trans"/>
    <property type="match status" value="1"/>
</dbReference>
<sequence>MPMQGPHPAYGQHMYPPAGPPFQHPLQPHPGLQRPPSSHDIKGQDPLSRDISDAQAMVKSFGVDMEIVAGVKLPARDKEDLAVGSGGLISQRDQGIAGPRDPSKWAQLAMHRENAPEQTITVWLPKDREMVRRIVDAYFKRLDFHRPVILRPYFEHNLDLLYDRQPLPNDPGYVCSVYLILALGTLSELNARSNAVDKDALQSPTSPAASRKLMPPDWPEHEEFFERALAVKPDLRVTLSSLQALILLHWYLYTEQTGRTLWRLVGSLVRLAVELGLHHNPLSQPHVFSEPEAQLRIRLWSIVLLHDRGTSILLGRPLAIAPSDSDTPQPPRSTDVSEHFVLSAPIVDIQADIINSLYSPTRQSADTIMRHAARIMKSMASFKSRLPDSYKWFFSNTANMSEEQRAKIVQDITEDQGLTLLKIGITRILLLRALFSATELGYQPRFRALTDAVVTSHNIIVVHNQLIRFPDITFFVSPIPVHIAAMVMLYGQMSNCFEVPRDNVIADVWMAVDILPKFRWRWERREANGDHSLIERLAERVLKVDLRTVKPAYRPMLIYERDWDDVTMSPRGTPTTSPTMGPAYPRIKGSPSHGHVSGVPGTPVEGKQMPEVPGGLFFPFYPENLVPPGHHGPPPANAAASNGGQDMDNLLVAAAASQPLGAFGYPPSQESYMLEEKDTGSSGHPPNAQQMWVRR</sequence>
<dbReference type="SMART" id="SM00906">
    <property type="entry name" value="Fungal_trans"/>
    <property type="match status" value="1"/>
</dbReference>
<dbReference type="eggNOG" id="ENOG502QV6Q">
    <property type="taxonomic scope" value="Eukaryota"/>
</dbReference>
<feature type="compositionally biased region" description="Polar residues" evidence="2">
    <location>
        <begin position="680"/>
        <end position="695"/>
    </location>
</feature>
<feature type="compositionally biased region" description="Basic and acidic residues" evidence="2">
    <location>
        <begin position="37"/>
        <end position="47"/>
    </location>
</feature>
<feature type="region of interest" description="Disordered" evidence="2">
    <location>
        <begin position="1"/>
        <end position="47"/>
    </location>
</feature>
<feature type="region of interest" description="Disordered" evidence="2">
    <location>
        <begin position="674"/>
        <end position="695"/>
    </location>
</feature>
<evidence type="ECO:0000256" key="2">
    <source>
        <dbReference type="SAM" id="MobiDB-lite"/>
    </source>
</evidence>
<evidence type="ECO:0000313" key="4">
    <source>
        <dbReference type="EMBL" id="EPS97250.1"/>
    </source>
</evidence>